<name>A0A6B0UI39_IXORI</name>
<keyword evidence="1" id="KW-0732">Signal</keyword>
<accession>A0A6B0UI39</accession>
<evidence type="ECO:0000313" key="2">
    <source>
        <dbReference type="EMBL" id="MXU89196.1"/>
    </source>
</evidence>
<proteinExistence type="predicted"/>
<sequence>MTVVFLAMGLWCWERRASSCRRAERAGGSGGSPSTSGGSIGLRRYMSSMKAGLPQVRPLASPWPVWMKLLRRGRLMSRGLLRHRDSQAQRGKSPIRKVRWLWPFHQ</sequence>
<feature type="chain" id="PRO_5025576405" evidence="1">
    <location>
        <begin position="18"/>
        <end position="106"/>
    </location>
</feature>
<organism evidence="2">
    <name type="scientific">Ixodes ricinus</name>
    <name type="common">Common tick</name>
    <name type="synonym">Acarus ricinus</name>
    <dbReference type="NCBI Taxonomy" id="34613"/>
    <lineage>
        <taxon>Eukaryota</taxon>
        <taxon>Metazoa</taxon>
        <taxon>Ecdysozoa</taxon>
        <taxon>Arthropoda</taxon>
        <taxon>Chelicerata</taxon>
        <taxon>Arachnida</taxon>
        <taxon>Acari</taxon>
        <taxon>Parasitiformes</taxon>
        <taxon>Ixodida</taxon>
        <taxon>Ixodoidea</taxon>
        <taxon>Ixodidae</taxon>
        <taxon>Ixodinae</taxon>
        <taxon>Ixodes</taxon>
    </lineage>
</organism>
<reference evidence="2" key="1">
    <citation type="submission" date="2019-12" db="EMBL/GenBank/DDBJ databases">
        <title>An insight into the sialome of adult female Ixodes ricinus ticks feeding for 6 days.</title>
        <authorList>
            <person name="Perner J."/>
            <person name="Ribeiro J.M.C."/>
        </authorList>
    </citation>
    <scope>NUCLEOTIDE SEQUENCE</scope>
    <source>
        <strain evidence="2">Semi-engorged</strain>
        <tissue evidence="2">Salivary glands</tissue>
    </source>
</reference>
<dbReference type="AlphaFoldDB" id="A0A6B0UI39"/>
<feature type="signal peptide" evidence="1">
    <location>
        <begin position="1"/>
        <end position="17"/>
    </location>
</feature>
<dbReference type="EMBL" id="GIFC01007113">
    <property type="protein sequence ID" value="MXU89196.1"/>
    <property type="molecule type" value="Transcribed_RNA"/>
</dbReference>
<evidence type="ECO:0000256" key="1">
    <source>
        <dbReference type="SAM" id="SignalP"/>
    </source>
</evidence>
<protein>
    <submittedName>
        <fullName evidence="2">Putative secreted protein</fullName>
    </submittedName>
</protein>